<evidence type="ECO:0000256" key="3">
    <source>
        <dbReference type="ARBA" id="ARBA00022692"/>
    </source>
</evidence>
<proteinExistence type="inferred from homology"/>
<accession>A0A1G1ZMF8</accession>
<keyword evidence="4 6" id="KW-1133">Transmembrane helix</keyword>
<protein>
    <recommendedName>
        <fullName evidence="7">GtrA/DPMS transmembrane domain-containing protein</fullName>
    </recommendedName>
</protein>
<feature type="transmembrane region" description="Helical" evidence="6">
    <location>
        <begin position="139"/>
        <end position="161"/>
    </location>
</feature>
<comment type="similarity">
    <text evidence="2">Belongs to the GtrA family.</text>
</comment>
<comment type="caution">
    <text evidence="8">The sequence shown here is derived from an EMBL/GenBank/DDBJ whole genome shotgun (WGS) entry which is preliminary data.</text>
</comment>
<evidence type="ECO:0000256" key="4">
    <source>
        <dbReference type="ARBA" id="ARBA00022989"/>
    </source>
</evidence>
<dbReference type="InterPro" id="IPR007267">
    <property type="entry name" value="GtrA_DPMS_TM"/>
</dbReference>
<feature type="transmembrane region" description="Helical" evidence="6">
    <location>
        <begin position="74"/>
        <end position="99"/>
    </location>
</feature>
<evidence type="ECO:0000256" key="2">
    <source>
        <dbReference type="ARBA" id="ARBA00009399"/>
    </source>
</evidence>
<dbReference type="GO" id="GO:0005886">
    <property type="term" value="C:plasma membrane"/>
    <property type="evidence" value="ECO:0007669"/>
    <property type="project" value="TreeGrafter"/>
</dbReference>
<evidence type="ECO:0000256" key="6">
    <source>
        <dbReference type="SAM" id="Phobius"/>
    </source>
</evidence>
<keyword evidence="5 6" id="KW-0472">Membrane</keyword>
<dbReference type="Pfam" id="PF04138">
    <property type="entry name" value="GtrA_DPMS_TM"/>
    <property type="match status" value="1"/>
</dbReference>
<keyword evidence="3 6" id="KW-0812">Transmembrane</keyword>
<dbReference type="Proteomes" id="UP000177942">
    <property type="component" value="Unassembled WGS sequence"/>
</dbReference>
<dbReference type="STRING" id="1798407.A3A16_02140"/>
<feature type="transmembrane region" description="Helical" evidence="6">
    <location>
        <begin position="181"/>
        <end position="199"/>
    </location>
</feature>
<feature type="transmembrane region" description="Helical" evidence="6">
    <location>
        <begin position="7"/>
        <end position="25"/>
    </location>
</feature>
<feature type="transmembrane region" description="Helical" evidence="6">
    <location>
        <begin position="37"/>
        <end position="62"/>
    </location>
</feature>
<evidence type="ECO:0000259" key="7">
    <source>
        <dbReference type="Pfam" id="PF04138"/>
    </source>
</evidence>
<comment type="subcellular location">
    <subcellularLocation>
        <location evidence="1">Membrane</location>
        <topology evidence="1">Multi-pass membrane protein</topology>
    </subcellularLocation>
</comment>
<dbReference type="AlphaFoldDB" id="A0A1G1ZMF8"/>
<evidence type="ECO:0000256" key="5">
    <source>
        <dbReference type="ARBA" id="ARBA00023136"/>
    </source>
</evidence>
<organism evidence="8 9">
    <name type="scientific">Candidatus Harrisonbacteria bacterium RIFCSPLOWO2_01_FULL_44_18</name>
    <dbReference type="NCBI Taxonomy" id="1798407"/>
    <lineage>
        <taxon>Bacteria</taxon>
        <taxon>Candidatus Harrisoniibacteriota</taxon>
    </lineage>
</organism>
<gene>
    <name evidence="8" type="ORF">A3A16_02140</name>
</gene>
<name>A0A1G1ZMF8_9BACT</name>
<reference evidence="8 9" key="1">
    <citation type="journal article" date="2016" name="Nat. Commun.">
        <title>Thousands of microbial genomes shed light on interconnected biogeochemical processes in an aquifer system.</title>
        <authorList>
            <person name="Anantharaman K."/>
            <person name="Brown C.T."/>
            <person name="Hug L.A."/>
            <person name="Sharon I."/>
            <person name="Castelle C.J."/>
            <person name="Probst A.J."/>
            <person name="Thomas B.C."/>
            <person name="Singh A."/>
            <person name="Wilkins M.J."/>
            <person name="Karaoz U."/>
            <person name="Brodie E.L."/>
            <person name="Williams K.H."/>
            <person name="Hubbard S.S."/>
            <person name="Banfield J.F."/>
        </authorList>
    </citation>
    <scope>NUCLEOTIDE SEQUENCE [LARGE SCALE GENOMIC DNA]</scope>
</reference>
<evidence type="ECO:0000313" key="9">
    <source>
        <dbReference type="Proteomes" id="UP000177942"/>
    </source>
</evidence>
<dbReference type="PANTHER" id="PTHR38459">
    <property type="entry name" value="PROPHAGE BACTOPRENOL-LINKED GLUCOSE TRANSLOCASE HOMOLOG"/>
    <property type="match status" value="1"/>
</dbReference>
<dbReference type="InterPro" id="IPR051401">
    <property type="entry name" value="GtrA_CellWall_Glycosyl"/>
</dbReference>
<evidence type="ECO:0000313" key="8">
    <source>
        <dbReference type="EMBL" id="OGY65843.1"/>
    </source>
</evidence>
<dbReference type="GO" id="GO:0000271">
    <property type="term" value="P:polysaccharide biosynthetic process"/>
    <property type="evidence" value="ECO:0007669"/>
    <property type="project" value="InterPro"/>
</dbReference>
<dbReference type="PANTHER" id="PTHR38459:SF1">
    <property type="entry name" value="PROPHAGE BACTOPRENOL-LINKED GLUCOSE TRANSLOCASE HOMOLOG"/>
    <property type="match status" value="1"/>
</dbReference>
<sequence length="214" mass="24268">MATKKDYFLVFILGVGFGLFFIPIFENIQPAFWRISFFSIIGLAIGFGLFAIFSLGVAGFLARWMPSIWQFAKYAAVGSFNSFLDLGILNFLSAIFGIYHGLWLAFFNVISFSIAVTNSYFWNKYWAFEQRNKLRASEYWYFISVTFIGALINTAIVYILTTLIGSPGGISPAFWENVAKLIGVPVAILWNFFGYKFFVFKPKFHSMDPPAIAS</sequence>
<dbReference type="EMBL" id="MHJJ01000006">
    <property type="protein sequence ID" value="OGY65843.1"/>
    <property type="molecule type" value="Genomic_DNA"/>
</dbReference>
<evidence type="ECO:0000256" key="1">
    <source>
        <dbReference type="ARBA" id="ARBA00004141"/>
    </source>
</evidence>
<feature type="transmembrane region" description="Helical" evidence="6">
    <location>
        <begin position="105"/>
        <end position="127"/>
    </location>
</feature>
<feature type="domain" description="GtrA/DPMS transmembrane" evidence="7">
    <location>
        <begin position="73"/>
        <end position="200"/>
    </location>
</feature>